<organism evidence="1 2">
    <name type="scientific">Daucus carota subsp. sativus</name>
    <name type="common">Carrot</name>
    <dbReference type="NCBI Taxonomy" id="79200"/>
    <lineage>
        <taxon>Eukaryota</taxon>
        <taxon>Viridiplantae</taxon>
        <taxon>Streptophyta</taxon>
        <taxon>Embryophyta</taxon>
        <taxon>Tracheophyta</taxon>
        <taxon>Spermatophyta</taxon>
        <taxon>Magnoliopsida</taxon>
        <taxon>eudicotyledons</taxon>
        <taxon>Gunneridae</taxon>
        <taxon>Pentapetalae</taxon>
        <taxon>asterids</taxon>
        <taxon>campanulids</taxon>
        <taxon>Apiales</taxon>
        <taxon>Apiaceae</taxon>
        <taxon>Apioideae</taxon>
        <taxon>Scandiceae</taxon>
        <taxon>Daucinae</taxon>
        <taxon>Daucus</taxon>
        <taxon>Daucus sect. Daucus</taxon>
    </lineage>
</organism>
<accession>A0AAF0W1X7</accession>
<reference evidence="1" key="1">
    <citation type="journal article" date="2016" name="Nat. Genet.">
        <title>A high-quality carrot genome assembly provides new insights into carotenoid accumulation and asterid genome evolution.</title>
        <authorList>
            <person name="Iorizzo M."/>
            <person name="Ellison S."/>
            <person name="Senalik D."/>
            <person name="Zeng P."/>
            <person name="Satapoomin P."/>
            <person name="Huang J."/>
            <person name="Bowman M."/>
            <person name="Iovene M."/>
            <person name="Sanseverino W."/>
            <person name="Cavagnaro P."/>
            <person name="Yildiz M."/>
            <person name="Macko-Podgorni A."/>
            <person name="Moranska E."/>
            <person name="Grzebelus E."/>
            <person name="Grzebelus D."/>
            <person name="Ashrafi H."/>
            <person name="Zheng Z."/>
            <person name="Cheng S."/>
            <person name="Spooner D."/>
            <person name="Van Deynze A."/>
            <person name="Simon P."/>
        </authorList>
    </citation>
    <scope>NUCLEOTIDE SEQUENCE</scope>
    <source>
        <tissue evidence="1">Leaf</tissue>
    </source>
</reference>
<name>A0AAF0W1X7_DAUCS</name>
<evidence type="ECO:0000313" key="1">
    <source>
        <dbReference type="EMBL" id="WOG81709.1"/>
    </source>
</evidence>
<dbReference type="AlphaFoldDB" id="A0AAF0W1X7"/>
<dbReference type="EMBL" id="CP093343">
    <property type="protein sequence ID" value="WOG81709.1"/>
    <property type="molecule type" value="Genomic_DNA"/>
</dbReference>
<sequence>MCTSKNSGGLGFRDIHGFNLALLGKQCWSLITRPDYTVKSAYYQWCKNQTRYLFGDSAGIIFLFATF</sequence>
<dbReference type="Proteomes" id="UP000077755">
    <property type="component" value="Chromosome 1"/>
</dbReference>
<keyword evidence="2" id="KW-1185">Reference proteome</keyword>
<reference evidence="1" key="2">
    <citation type="submission" date="2022-03" db="EMBL/GenBank/DDBJ databases">
        <title>Draft title - Genomic analysis of global carrot germplasm unveils the trajectory of domestication and the origin of high carotenoid orange carrot.</title>
        <authorList>
            <person name="Iorizzo M."/>
            <person name="Ellison S."/>
            <person name="Senalik D."/>
            <person name="Macko-Podgorni A."/>
            <person name="Grzebelus D."/>
            <person name="Bostan H."/>
            <person name="Rolling W."/>
            <person name="Curaba J."/>
            <person name="Simon P."/>
        </authorList>
    </citation>
    <scope>NUCLEOTIDE SEQUENCE</scope>
    <source>
        <tissue evidence="1">Leaf</tissue>
    </source>
</reference>
<protein>
    <submittedName>
        <fullName evidence="1">Uncharacterized protein</fullName>
    </submittedName>
</protein>
<evidence type="ECO:0000313" key="2">
    <source>
        <dbReference type="Proteomes" id="UP000077755"/>
    </source>
</evidence>
<gene>
    <name evidence="1" type="ORF">DCAR_0100860</name>
</gene>
<proteinExistence type="predicted"/>